<reference evidence="5" key="1">
    <citation type="submission" date="2022-01" db="EMBL/GenBank/DDBJ databases">
        <authorList>
            <person name="King R."/>
        </authorList>
    </citation>
    <scope>NUCLEOTIDE SEQUENCE</scope>
</reference>
<evidence type="ECO:0000256" key="1">
    <source>
        <dbReference type="ARBA" id="ARBA00022723"/>
    </source>
</evidence>
<keyword evidence="6" id="KW-1185">Reference proteome</keyword>
<dbReference type="AlphaFoldDB" id="A0A9P0DDJ2"/>
<evidence type="ECO:0000313" key="6">
    <source>
        <dbReference type="Proteomes" id="UP001152799"/>
    </source>
</evidence>
<dbReference type="Proteomes" id="UP001152799">
    <property type="component" value="Chromosome 2"/>
</dbReference>
<keyword evidence="1" id="KW-0479">Metal-binding</keyword>
<accession>A0A9P0DDJ2</accession>
<dbReference type="Gene3D" id="2.20.25.240">
    <property type="match status" value="1"/>
</dbReference>
<keyword evidence="2" id="KW-0863">Zinc-finger</keyword>
<feature type="domain" description="FLYWCH-type" evidence="4">
    <location>
        <begin position="3"/>
        <end position="56"/>
    </location>
</feature>
<gene>
    <name evidence="5" type="ORF">CEUTPL_LOCUS4959</name>
</gene>
<evidence type="ECO:0000256" key="2">
    <source>
        <dbReference type="ARBA" id="ARBA00022771"/>
    </source>
</evidence>
<evidence type="ECO:0000313" key="5">
    <source>
        <dbReference type="EMBL" id="CAH1126090.1"/>
    </source>
</evidence>
<name>A0A9P0DDJ2_9CUCU</name>
<keyword evidence="3" id="KW-0862">Zinc</keyword>
<dbReference type="EMBL" id="OU892278">
    <property type="protein sequence ID" value="CAH1126090.1"/>
    <property type="molecule type" value="Genomic_DNA"/>
</dbReference>
<organism evidence="5 6">
    <name type="scientific">Ceutorhynchus assimilis</name>
    <name type="common">cabbage seed weevil</name>
    <dbReference type="NCBI Taxonomy" id="467358"/>
    <lineage>
        <taxon>Eukaryota</taxon>
        <taxon>Metazoa</taxon>
        <taxon>Ecdysozoa</taxon>
        <taxon>Arthropoda</taxon>
        <taxon>Hexapoda</taxon>
        <taxon>Insecta</taxon>
        <taxon>Pterygota</taxon>
        <taxon>Neoptera</taxon>
        <taxon>Endopterygota</taxon>
        <taxon>Coleoptera</taxon>
        <taxon>Polyphaga</taxon>
        <taxon>Cucujiformia</taxon>
        <taxon>Curculionidae</taxon>
        <taxon>Ceutorhynchinae</taxon>
        <taxon>Ceutorhynchus</taxon>
    </lineage>
</organism>
<dbReference type="Pfam" id="PF04500">
    <property type="entry name" value="FLYWCH"/>
    <property type="match status" value="1"/>
</dbReference>
<proteinExistence type="predicted"/>
<dbReference type="GO" id="GO:0008270">
    <property type="term" value="F:zinc ion binding"/>
    <property type="evidence" value="ECO:0007669"/>
    <property type="project" value="UniProtKB-KW"/>
</dbReference>
<protein>
    <recommendedName>
        <fullName evidence="4">FLYWCH-type domain-containing protein</fullName>
    </recommendedName>
</protein>
<sequence length="92" mass="11029">MGRKYPKMIIDGFEFKLYRHTKTSSLWVCTRERYKCKVRLVTTGKQVHMKSISHNHERNFEGSYDGLASQRVTMFYRDDKLHLVNKICLENQ</sequence>
<dbReference type="OrthoDB" id="6679857at2759"/>
<dbReference type="InterPro" id="IPR007588">
    <property type="entry name" value="Znf_FLYWCH"/>
</dbReference>
<evidence type="ECO:0000259" key="4">
    <source>
        <dbReference type="Pfam" id="PF04500"/>
    </source>
</evidence>
<evidence type="ECO:0000256" key="3">
    <source>
        <dbReference type="ARBA" id="ARBA00022833"/>
    </source>
</evidence>